<dbReference type="SUPFAM" id="SSF54427">
    <property type="entry name" value="NTF2-like"/>
    <property type="match status" value="1"/>
</dbReference>
<gene>
    <name evidence="2" type="ORF">HLB16_06080</name>
</gene>
<comment type="caution">
    <text evidence="2">The sequence shown here is derived from an EMBL/GenBank/DDBJ whole genome shotgun (WGS) entry which is preliminary data.</text>
</comment>
<dbReference type="InterPro" id="IPR037401">
    <property type="entry name" value="SnoaL-like"/>
</dbReference>
<dbReference type="Proteomes" id="UP000542973">
    <property type="component" value="Unassembled WGS sequence"/>
</dbReference>
<dbReference type="EMBL" id="JABEMD010000007">
    <property type="protein sequence ID" value="NNH10452.1"/>
    <property type="molecule type" value="Genomic_DNA"/>
</dbReference>
<evidence type="ECO:0000313" key="2">
    <source>
        <dbReference type="EMBL" id="NNH10452.1"/>
    </source>
</evidence>
<dbReference type="InterPro" id="IPR032710">
    <property type="entry name" value="NTF2-like_dom_sf"/>
</dbReference>
<dbReference type="RefSeq" id="WP_053821683.1">
    <property type="nucleotide sequence ID" value="NZ_BAAAEB010000029.1"/>
</dbReference>
<name>A0A849B5H2_9BURK</name>
<evidence type="ECO:0000259" key="1">
    <source>
        <dbReference type="Pfam" id="PF12680"/>
    </source>
</evidence>
<organism evidence="2 3">
    <name type="scientific">Cupriavidus gilardii</name>
    <dbReference type="NCBI Taxonomy" id="82541"/>
    <lineage>
        <taxon>Bacteria</taxon>
        <taxon>Pseudomonadati</taxon>
        <taxon>Pseudomonadota</taxon>
        <taxon>Betaproteobacteria</taxon>
        <taxon>Burkholderiales</taxon>
        <taxon>Burkholderiaceae</taxon>
        <taxon>Cupriavidus</taxon>
    </lineage>
</organism>
<proteinExistence type="predicted"/>
<evidence type="ECO:0000313" key="3">
    <source>
        <dbReference type="Proteomes" id="UP000542973"/>
    </source>
</evidence>
<sequence>MDIPTVVGAYFEADKGSDADALVSLFLPNAVVNDESARHQGREAIRAWWLAAKEKYRHVAEPVEAAGTDTEVRVRARVSGQFPNSPVTLEFLFRIEKDEIAELSIH</sequence>
<dbReference type="Gene3D" id="3.10.450.50">
    <property type="match status" value="1"/>
</dbReference>
<dbReference type="Pfam" id="PF12680">
    <property type="entry name" value="SnoaL_2"/>
    <property type="match status" value="1"/>
</dbReference>
<dbReference type="AlphaFoldDB" id="A0A849B5H2"/>
<feature type="domain" description="SnoaL-like" evidence="1">
    <location>
        <begin position="8"/>
        <end position="102"/>
    </location>
</feature>
<protein>
    <submittedName>
        <fullName evidence="2">Nuclear transport factor 2 family protein</fullName>
    </submittedName>
</protein>
<reference evidence="2 3" key="1">
    <citation type="submission" date="2020-05" db="EMBL/GenBank/DDBJ databases">
        <title>MicrobeNet Type strains.</title>
        <authorList>
            <person name="Nicholson A.C."/>
        </authorList>
    </citation>
    <scope>NUCLEOTIDE SEQUENCE [LARGE SCALE GENOMIC DNA]</scope>
    <source>
        <strain evidence="2 3">ATCC 700815</strain>
    </source>
</reference>
<accession>A0A849B5H2</accession>